<dbReference type="InterPro" id="IPR029063">
    <property type="entry name" value="SAM-dependent_MTases_sf"/>
</dbReference>
<dbReference type="PANTHER" id="PTHR12133:SF1">
    <property type="entry name" value="TRNA (ADENINE(58)-N(1))-METHYLTRANSFERASE, MITOCHONDRIAL"/>
    <property type="match status" value="1"/>
</dbReference>
<dbReference type="Pfam" id="PF14801">
    <property type="entry name" value="TrmI-like_N"/>
    <property type="match status" value="1"/>
</dbReference>
<sequence>MREGEKVLLVDPRGKRYLVTVSNREFHTDLGILNLGELLEKDYGDTIESHRGERFRILKPDINDIVAKMRRGPQIIHPKDAGIIMAYAGISPGDTVIEAGAGSGALTIFLANIVGPSGRVISYEIREDHAEIARKNIELAGFSDRVTIKLKDIYEGIDEERADHIVLDLPQPENVLPHAVKVLRPGGYFVAYTPCANQVYRFFQAFQAYREHFMKPRVVEVLVREQEVKSDCMRPKTTMLAHTGYITFLRKL</sequence>
<keyword evidence="3 5" id="KW-0949">S-adenosyl-L-methionine</keyword>
<comment type="caution">
    <text evidence="7">The sequence shown here is derived from an EMBL/GenBank/DDBJ whole genome shotgun (WGS) entry which is preliminary data.</text>
</comment>
<feature type="domain" description="tRNA (adenine(58)-N(1))-methyltransferase catalytic subunit TRM61 C-terminal" evidence="6">
    <location>
        <begin position="73"/>
        <end position="231"/>
    </location>
</feature>
<proteinExistence type="predicted"/>
<dbReference type="PROSITE" id="PS51620">
    <property type="entry name" value="SAM_TRM61"/>
    <property type="match status" value="1"/>
</dbReference>
<dbReference type="PIRSF" id="PIRSF017269">
    <property type="entry name" value="GCD14"/>
    <property type="match status" value="1"/>
</dbReference>
<dbReference type="GO" id="GO:0031515">
    <property type="term" value="C:tRNA (m1A) methyltransferase complex"/>
    <property type="evidence" value="ECO:0007669"/>
    <property type="project" value="InterPro"/>
</dbReference>
<evidence type="ECO:0000259" key="6">
    <source>
        <dbReference type="Pfam" id="PF08704"/>
    </source>
</evidence>
<dbReference type="Gene3D" id="3.10.330.20">
    <property type="match status" value="1"/>
</dbReference>
<feature type="binding site" evidence="5">
    <location>
        <position position="168"/>
    </location>
    <ligand>
        <name>S-adenosyl-L-methionine</name>
        <dbReference type="ChEBI" id="CHEBI:59789"/>
    </ligand>
</feature>
<feature type="binding site" evidence="5">
    <location>
        <position position="124"/>
    </location>
    <ligand>
        <name>S-adenosyl-L-methionine</name>
        <dbReference type="ChEBI" id="CHEBI:59789"/>
    </ligand>
</feature>
<dbReference type="SUPFAM" id="SSF53335">
    <property type="entry name" value="S-adenosyl-L-methionine-dependent methyltransferases"/>
    <property type="match status" value="1"/>
</dbReference>
<protein>
    <submittedName>
        <fullName evidence="7">tRNA (Adenine-N1)-methyltransferase</fullName>
    </submittedName>
</protein>
<gene>
    <name evidence="7" type="ORF">RBI02_09395</name>
</gene>
<accession>A0AAE4NVM8</accession>
<evidence type="ECO:0000313" key="8">
    <source>
        <dbReference type="Proteomes" id="UP001245683"/>
    </source>
</evidence>
<evidence type="ECO:0000256" key="5">
    <source>
        <dbReference type="PIRSR" id="PIRSR017269-1"/>
    </source>
</evidence>
<feature type="binding site" evidence="5">
    <location>
        <position position="129"/>
    </location>
    <ligand>
        <name>S-adenosyl-L-methionine</name>
        <dbReference type="ChEBI" id="CHEBI:59789"/>
    </ligand>
</feature>
<evidence type="ECO:0000256" key="4">
    <source>
        <dbReference type="ARBA" id="ARBA00022694"/>
    </source>
</evidence>
<keyword evidence="8" id="KW-1185">Reference proteome</keyword>
<keyword evidence="4" id="KW-0819">tRNA processing</keyword>
<dbReference type="PANTHER" id="PTHR12133">
    <property type="entry name" value="TRNA (ADENINE(58)-N(1))-METHYLTRANSFERASE"/>
    <property type="match status" value="1"/>
</dbReference>
<dbReference type="GO" id="GO:0030488">
    <property type="term" value="P:tRNA methylation"/>
    <property type="evidence" value="ECO:0007669"/>
    <property type="project" value="InterPro"/>
</dbReference>
<reference evidence="7 8" key="1">
    <citation type="submission" date="2023-08" db="EMBL/GenBank/DDBJ databases">
        <title>Draft genome sequence of Thermococcus waiotapuensis WT1T, a thermophilic sulphur-dependent archaeon from order Thermococcales.</title>
        <authorList>
            <person name="Manners S.H."/>
            <person name="Carere C.R."/>
            <person name="Dhami M.K."/>
            <person name="Dobson R.C.J."/>
            <person name="Stott M.B."/>
        </authorList>
    </citation>
    <scope>NUCLEOTIDE SEQUENCE [LARGE SCALE GENOMIC DNA]</scope>
    <source>
        <strain evidence="7 8">WT1</strain>
    </source>
</reference>
<evidence type="ECO:0000256" key="1">
    <source>
        <dbReference type="ARBA" id="ARBA00022603"/>
    </source>
</evidence>
<dbReference type="AlphaFoldDB" id="A0AAE4NVM8"/>
<feature type="binding site" evidence="5">
    <location>
        <position position="152"/>
    </location>
    <ligand>
        <name>S-adenosyl-L-methionine</name>
        <dbReference type="ChEBI" id="CHEBI:59789"/>
    </ligand>
</feature>
<dbReference type="InterPro" id="IPR049470">
    <property type="entry name" value="TRM61_C"/>
</dbReference>
<evidence type="ECO:0000256" key="2">
    <source>
        <dbReference type="ARBA" id="ARBA00022679"/>
    </source>
</evidence>
<dbReference type="InterPro" id="IPR014816">
    <property type="entry name" value="tRNA_MeTrfase_Gcd14"/>
</dbReference>
<feature type="binding site" evidence="5">
    <location>
        <begin position="103"/>
        <end position="106"/>
    </location>
    <ligand>
        <name>S-adenosyl-L-methionine</name>
        <dbReference type="ChEBI" id="CHEBI:59789"/>
    </ligand>
</feature>
<keyword evidence="2" id="KW-0808">Transferase</keyword>
<evidence type="ECO:0000313" key="7">
    <source>
        <dbReference type="EMBL" id="MDV3104744.1"/>
    </source>
</evidence>
<keyword evidence="1" id="KW-0489">Methyltransferase</keyword>
<name>A0AAE4NVM8_9EURY</name>
<dbReference type="FunFam" id="3.10.330.20:FF:000003">
    <property type="entry name" value="tRNA (Adenine(58)-N(1))-methyltransferase, mitochondrial isoform X1"/>
    <property type="match status" value="1"/>
</dbReference>
<dbReference type="Gene3D" id="3.40.50.150">
    <property type="entry name" value="Vaccinia Virus protein VP39"/>
    <property type="match status" value="1"/>
</dbReference>
<evidence type="ECO:0000256" key="3">
    <source>
        <dbReference type="ARBA" id="ARBA00022691"/>
    </source>
</evidence>
<dbReference type="Proteomes" id="UP001245683">
    <property type="component" value="Unassembled WGS sequence"/>
</dbReference>
<dbReference type="GO" id="GO:0160107">
    <property type="term" value="F:tRNA (adenine(58)-N1)-methyltransferase activity"/>
    <property type="evidence" value="ECO:0007669"/>
    <property type="project" value="InterPro"/>
</dbReference>
<dbReference type="CDD" id="cd02440">
    <property type="entry name" value="AdoMet_MTases"/>
    <property type="match status" value="1"/>
</dbReference>
<dbReference type="RefSeq" id="WP_315343353.1">
    <property type="nucleotide sequence ID" value="NZ_JAVDZE010000007.1"/>
</dbReference>
<organism evidence="7 8">
    <name type="scientific">Thermococcus waiotapuensis</name>
    <dbReference type="NCBI Taxonomy" id="90909"/>
    <lineage>
        <taxon>Archaea</taxon>
        <taxon>Methanobacteriati</taxon>
        <taxon>Methanobacteriota</taxon>
        <taxon>Thermococci</taxon>
        <taxon>Thermococcales</taxon>
        <taxon>Thermococcaceae</taxon>
        <taxon>Thermococcus</taxon>
    </lineage>
</organism>
<dbReference type="EMBL" id="JAVDZE010000007">
    <property type="protein sequence ID" value="MDV3104744.1"/>
    <property type="molecule type" value="Genomic_DNA"/>
</dbReference>
<dbReference type="Pfam" id="PF08704">
    <property type="entry name" value="GCD14"/>
    <property type="match status" value="1"/>
</dbReference>